<dbReference type="GO" id="GO:0016810">
    <property type="term" value="F:hydrolase activity, acting on carbon-nitrogen (but not peptide) bonds"/>
    <property type="evidence" value="ECO:0007669"/>
    <property type="project" value="InterPro"/>
</dbReference>
<dbReference type="GO" id="GO:0005975">
    <property type="term" value="P:carbohydrate metabolic process"/>
    <property type="evidence" value="ECO:0007669"/>
    <property type="project" value="InterPro"/>
</dbReference>
<dbReference type="CDD" id="cd10918">
    <property type="entry name" value="CE4_NodB_like_5s_6s"/>
    <property type="match status" value="1"/>
</dbReference>
<dbReference type="SUPFAM" id="SSF88713">
    <property type="entry name" value="Glycoside hydrolase/deacetylase"/>
    <property type="match status" value="1"/>
</dbReference>
<dbReference type="PANTHER" id="PTHR34216">
    <property type="match status" value="1"/>
</dbReference>
<reference evidence="4 5" key="1">
    <citation type="submission" date="2016-07" db="EMBL/GenBank/DDBJ databases">
        <title>Genomic analysis of zinc-resistant bacterium Mucilaginibacter pedocola TBZ30.</title>
        <authorList>
            <person name="Huang J."/>
            <person name="Tang J."/>
        </authorList>
    </citation>
    <scope>NUCLEOTIDE SEQUENCE [LARGE SCALE GENOMIC DNA]</scope>
    <source>
        <strain evidence="4 5">TBZ30</strain>
    </source>
</reference>
<dbReference type="PROSITE" id="PS51677">
    <property type="entry name" value="NODB"/>
    <property type="match status" value="1"/>
</dbReference>
<name>A0A1S9PKY3_9SPHI</name>
<dbReference type="Gene3D" id="3.20.20.370">
    <property type="entry name" value="Glycoside hydrolase/deacetylase"/>
    <property type="match status" value="1"/>
</dbReference>
<dbReference type="RefSeq" id="WP_078347025.1">
    <property type="nucleotide sequence ID" value="NZ_MBTF01000003.1"/>
</dbReference>
<evidence type="ECO:0000313" key="5">
    <source>
        <dbReference type="Proteomes" id="UP000189739"/>
    </source>
</evidence>
<keyword evidence="5" id="KW-1185">Reference proteome</keyword>
<comment type="caution">
    <text evidence="4">The sequence shown here is derived from an EMBL/GenBank/DDBJ whole genome shotgun (WGS) entry which is preliminary data.</text>
</comment>
<evidence type="ECO:0000256" key="2">
    <source>
        <dbReference type="ARBA" id="ARBA00022729"/>
    </source>
</evidence>
<dbReference type="OrthoDB" id="9778320at2"/>
<evidence type="ECO:0000256" key="1">
    <source>
        <dbReference type="ARBA" id="ARBA00004613"/>
    </source>
</evidence>
<dbReference type="STRING" id="1792845.BC343_22425"/>
<accession>A0A1S9PKY3</accession>
<proteinExistence type="predicted"/>
<dbReference type="GO" id="GO:0005576">
    <property type="term" value="C:extracellular region"/>
    <property type="evidence" value="ECO:0007669"/>
    <property type="project" value="UniProtKB-SubCell"/>
</dbReference>
<dbReference type="EMBL" id="MBTF01000003">
    <property type="protein sequence ID" value="OOQ61198.1"/>
    <property type="molecule type" value="Genomic_DNA"/>
</dbReference>
<dbReference type="PANTHER" id="PTHR34216:SF3">
    <property type="entry name" value="POLY-BETA-1,6-N-ACETYL-D-GLUCOSAMINE N-DEACETYLASE"/>
    <property type="match status" value="1"/>
</dbReference>
<keyword evidence="2" id="KW-0732">Signal</keyword>
<feature type="domain" description="NodB homology" evidence="3">
    <location>
        <begin position="79"/>
        <end position="243"/>
    </location>
</feature>
<dbReference type="AlphaFoldDB" id="A0A1S9PKY3"/>
<evidence type="ECO:0000313" key="4">
    <source>
        <dbReference type="EMBL" id="OOQ61198.1"/>
    </source>
</evidence>
<evidence type="ECO:0000259" key="3">
    <source>
        <dbReference type="PROSITE" id="PS51677"/>
    </source>
</evidence>
<comment type="subcellular location">
    <subcellularLocation>
        <location evidence="1">Secreted</location>
    </subcellularLocation>
</comment>
<organism evidence="4 5">
    <name type="scientific">Mucilaginibacter pedocola</name>
    <dbReference type="NCBI Taxonomy" id="1792845"/>
    <lineage>
        <taxon>Bacteria</taxon>
        <taxon>Pseudomonadati</taxon>
        <taxon>Bacteroidota</taxon>
        <taxon>Sphingobacteriia</taxon>
        <taxon>Sphingobacteriales</taxon>
        <taxon>Sphingobacteriaceae</taxon>
        <taxon>Mucilaginibacter</taxon>
    </lineage>
</organism>
<dbReference type="Proteomes" id="UP000189739">
    <property type="component" value="Unassembled WGS sequence"/>
</dbReference>
<protein>
    <recommendedName>
        <fullName evidence="3">NodB homology domain-containing protein</fullName>
    </recommendedName>
</protein>
<dbReference type="InterPro" id="IPR002509">
    <property type="entry name" value="NODB_dom"/>
</dbReference>
<dbReference type="InterPro" id="IPR011330">
    <property type="entry name" value="Glyco_hydro/deAcase_b/a-brl"/>
</dbReference>
<dbReference type="InterPro" id="IPR051398">
    <property type="entry name" value="Polysacch_Deacetylase"/>
</dbReference>
<sequence length="243" mass="28030">MITSLLVRLTLLLPPQIPVLCYHQIRDWRPTDRRVNKEYIMPPATFRARMKMLADSGYHTIQPDELYAHLTKGTPLPAKPIMITFDDTDADQYNIARPELAKYGFKGVYFITFNNINKNKYYMTRAQIRQLADEGNTISCHTLDHPSLAKVKPADLAAQLETPKQKLELLTGRPVKYLAYPFGVWNKRLLPEVQRFGYTAAFSLDQPRDPQYPLMTIRRIIDNGGGSQARFDYLIKHGFGKRQ</sequence>
<gene>
    <name evidence="4" type="ORF">BC343_22425</name>
</gene>
<dbReference type="Pfam" id="PF01522">
    <property type="entry name" value="Polysacc_deac_1"/>
    <property type="match status" value="1"/>
</dbReference>